<organism evidence="2 3">
    <name type="scientific">Pleurodeles waltl</name>
    <name type="common">Iberian ribbed newt</name>
    <dbReference type="NCBI Taxonomy" id="8319"/>
    <lineage>
        <taxon>Eukaryota</taxon>
        <taxon>Metazoa</taxon>
        <taxon>Chordata</taxon>
        <taxon>Craniata</taxon>
        <taxon>Vertebrata</taxon>
        <taxon>Euteleostomi</taxon>
        <taxon>Amphibia</taxon>
        <taxon>Batrachia</taxon>
        <taxon>Caudata</taxon>
        <taxon>Salamandroidea</taxon>
        <taxon>Salamandridae</taxon>
        <taxon>Pleurodelinae</taxon>
        <taxon>Pleurodeles</taxon>
    </lineage>
</organism>
<proteinExistence type="predicted"/>
<comment type="caution">
    <text evidence="2">The sequence shown here is derived from an EMBL/GenBank/DDBJ whole genome shotgun (WGS) entry which is preliminary data.</text>
</comment>
<keyword evidence="3" id="KW-1185">Reference proteome</keyword>
<dbReference type="AlphaFoldDB" id="A0AAV7LZV1"/>
<evidence type="ECO:0000313" key="2">
    <source>
        <dbReference type="EMBL" id="KAJ1094348.1"/>
    </source>
</evidence>
<evidence type="ECO:0000313" key="3">
    <source>
        <dbReference type="Proteomes" id="UP001066276"/>
    </source>
</evidence>
<protein>
    <submittedName>
        <fullName evidence="2">Uncharacterized protein</fullName>
    </submittedName>
</protein>
<sequence length="126" mass="13364">MQADGRSFLAPRDFAAVSRCGRWLPHARVSCASGMGAVLPVARGGSACRPQQNHMGLRTNARPHPTEERARGTIRLARDDATKALPTFESPCLGQHGGSLALGWDQAHVAEAGSSVGLLQHTQCLI</sequence>
<evidence type="ECO:0000256" key="1">
    <source>
        <dbReference type="SAM" id="MobiDB-lite"/>
    </source>
</evidence>
<reference evidence="2" key="1">
    <citation type="journal article" date="2022" name="bioRxiv">
        <title>Sequencing and chromosome-scale assembly of the giantPleurodeles waltlgenome.</title>
        <authorList>
            <person name="Brown T."/>
            <person name="Elewa A."/>
            <person name="Iarovenko S."/>
            <person name="Subramanian E."/>
            <person name="Araus A.J."/>
            <person name="Petzold A."/>
            <person name="Susuki M."/>
            <person name="Suzuki K.-i.T."/>
            <person name="Hayashi T."/>
            <person name="Toyoda A."/>
            <person name="Oliveira C."/>
            <person name="Osipova E."/>
            <person name="Leigh N.D."/>
            <person name="Simon A."/>
            <person name="Yun M.H."/>
        </authorList>
    </citation>
    <scope>NUCLEOTIDE SEQUENCE</scope>
    <source>
        <strain evidence="2">20211129_DDA</strain>
        <tissue evidence="2">Liver</tissue>
    </source>
</reference>
<dbReference type="EMBL" id="JANPWB010000015">
    <property type="protein sequence ID" value="KAJ1094348.1"/>
    <property type="molecule type" value="Genomic_DNA"/>
</dbReference>
<dbReference type="Proteomes" id="UP001066276">
    <property type="component" value="Chromosome 11"/>
</dbReference>
<accession>A0AAV7LZV1</accession>
<gene>
    <name evidence="2" type="ORF">NDU88_007426</name>
</gene>
<feature type="region of interest" description="Disordered" evidence="1">
    <location>
        <begin position="47"/>
        <end position="71"/>
    </location>
</feature>
<name>A0AAV7LZV1_PLEWA</name>